<dbReference type="GO" id="GO:0005634">
    <property type="term" value="C:nucleus"/>
    <property type="evidence" value="ECO:0007669"/>
    <property type="project" value="UniProtKB-SubCell"/>
</dbReference>
<dbReference type="InterPro" id="IPR000953">
    <property type="entry name" value="Chromo/chromo_shadow_dom"/>
</dbReference>
<protein>
    <recommendedName>
        <fullName evidence="3">Chromo domain-containing protein</fullName>
    </recommendedName>
</protein>
<evidence type="ECO:0000256" key="2">
    <source>
        <dbReference type="SAM" id="MobiDB-lite"/>
    </source>
</evidence>
<sequence length="218" mass="25067">RTQIQADRRRRPNPAYEPGQWAWLSTRDLRLRLPSKKLSPRYVGPFRIIRQITPVSFQLELPAEYRISPTFHVSLLKPAGDPGGVENLEETVPQMPPPLIIDGEKAYRVNTLLNSRRRKGRLQYLVDWEGFGPEERSWVPAEDILDPSLTADFHAAHPDRPAPRRRGRPRRRRSRGGGSVTSTVFVAPSDRRQREPPPGILALHFPSTPYLGRNFQFR</sequence>
<comment type="caution">
    <text evidence="4">The sequence shown here is derived from an EMBL/GenBank/DDBJ whole genome shotgun (WGS) entry which is preliminary data.</text>
</comment>
<evidence type="ECO:0000313" key="5">
    <source>
        <dbReference type="Proteomes" id="UP001529510"/>
    </source>
</evidence>
<dbReference type="Gene3D" id="2.40.50.40">
    <property type="match status" value="1"/>
</dbReference>
<evidence type="ECO:0000259" key="3">
    <source>
        <dbReference type="PROSITE" id="PS50013"/>
    </source>
</evidence>
<feature type="region of interest" description="Disordered" evidence="2">
    <location>
        <begin position="151"/>
        <end position="203"/>
    </location>
</feature>
<dbReference type="Pfam" id="PF00385">
    <property type="entry name" value="Chromo"/>
    <property type="match status" value="1"/>
</dbReference>
<dbReference type="SUPFAM" id="SSF54160">
    <property type="entry name" value="Chromo domain-like"/>
    <property type="match status" value="1"/>
</dbReference>
<dbReference type="PANTHER" id="PTHR46148:SF52">
    <property type="entry name" value="OS04G0603800 PROTEIN"/>
    <property type="match status" value="1"/>
</dbReference>
<gene>
    <name evidence="4" type="ORF">M9458_019448</name>
</gene>
<dbReference type="InterPro" id="IPR056924">
    <property type="entry name" value="SH3_Tf2-1"/>
</dbReference>
<evidence type="ECO:0000256" key="1">
    <source>
        <dbReference type="ARBA" id="ARBA00004123"/>
    </source>
</evidence>
<dbReference type="AlphaFoldDB" id="A0ABD0QC80"/>
<dbReference type="InterPro" id="IPR023780">
    <property type="entry name" value="Chromo_domain"/>
</dbReference>
<dbReference type="Proteomes" id="UP001529510">
    <property type="component" value="Unassembled WGS sequence"/>
</dbReference>
<feature type="domain" description="Chromo" evidence="3">
    <location>
        <begin position="107"/>
        <end position="165"/>
    </location>
</feature>
<comment type="subcellular location">
    <subcellularLocation>
        <location evidence="1">Nucleus</location>
    </subcellularLocation>
</comment>
<feature type="non-terminal residue" evidence="4">
    <location>
        <position position="1"/>
    </location>
</feature>
<accession>A0ABD0QC80</accession>
<feature type="compositionally biased region" description="Basic residues" evidence="2">
    <location>
        <begin position="163"/>
        <end position="175"/>
    </location>
</feature>
<keyword evidence="5" id="KW-1185">Reference proteome</keyword>
<dbReference type="InterPro" id="IPR016197">
    <property type="entry name" value="Chromo-like_dom_sf"/>
</dbReference>
<proteinExistence type="predicted"/>
<dbReference type="Pfam" id="PF24626">
    <property type="entry name" value="SH3_Tf2-1"/>
    <property type="match status" value="1"/>
</dbReference>
<feature type="non-terminal residue" evidence="4">
    <location>
        <position position="218"/>
    </location>
</feature>
<reference evidence="4 5" key="1">
    <citation type="submission" date="2024-05" db="EMBL/GenBank/DDBJ databases">
        <title>Genome sequencing and assembly of Indian major carp, Cirrhinus mrigala (Hamilton, 1822).</title>
        <authorList>
            <person name="Mohindra V."/>
            <person name="Chowdhury L.M."/>
            <person name="Lal K."/>
            <person name="Jena J.K."/>
        </authorList>
    </citation>
    <scope>NUCLEOTIDE SEQUENCE [LARGE SCALE GENOMIC DNA]</scope>
    <source>
        <strain evidence="4">CM1030</strain>
        <tissue evidence="4">Blood</tissue>
    </source>
</reference>
<dbReference type="EMBL" id="JAMKFB020000009">
    <property type="protein sequence ID" value="KAL0183752.1"/>
    <property type="molecule type" value="Genomic_DNA"/>
</dbReference>
<dbReference type="SMART" id="SM00298">
    <property type="entry name" value="CHROMO"/>
    <property type="match status" value="1"/>
</dbReference>
<organism evidence="4 5">
    <name type="scientific">Cirrhinus mrigala</name>
    <name type="common">Mrigala</name>
    <dbReference type="NCBI Taxonomy" id="683832"/>
    <lineage>
        <taxon>Eukaryota</taxon>
        <taxon>Metazoa</taxon>
        <taxon>Chordata</taxon>
        <taxon>Craniata</taxon>
        <taxon>Vertebrata</taxon>
        <taxon>Euteleostomi</taxon>
        <taxon>Actinopterygii</taxon>
        <taxon>Neopterygii</taxon>
        <taxon>Teleostei</taxon>
        <taxon>Ostariophysi</taxon>
        <taxon>Cypriniformes</taxon>
        <taxon>Cyprinidae</taxon>
        <taxon>Labeoninae</taxon>
        <taxon>Labeonini</taxon>
        <taxon>Cirrhinus</taxon>
    </lineage>
</organism>
<dbReference type="PANTHER" id="PTHR46148">
    <property type="entry name" value="CHROMO DOMAIN-CONTAINING PROTEIN"/>
    <property type="match status" value="1"/>
</dbReference>
<name>A0ABD0QC80_CIRMR</name>
<dbReference type="PROSITE" id="PS50013">
    <property type="entry name" value="CHROMO_2"/>
    <property type="match status" value="1"/>
</dbReference>
<evidence type="ECO:0000313" key="4">
    <source>
        <dbReference type="EMBL" id="KAL0183752.1"/>
    </source>
</evidence>